<keyword evidence="3 6" id="KW-0547">Nucleotide-binding</keyword>
<dbReference type="GO" id="GO:0006400">
    <property type="term" value="P:tRNA modification"/>
    <property type="evidence" value="ECO:0007669"/>
    <property type="project" value="UniProtKB-UniRule"/>
</dbReference>
<dbReference type="GO" id="GO:0009507">
    <property type="term" value="C:chloroplast"/>
    <property type="evidence" value="ECO:0007669"/>
    <property type="project" value="UniProtKB-SubCell"/>
</dbReference>
<dbReference type="SUPFAM" id="SSF52402">
    <property type="entry name" value="Adenine nucleotide alpha hydrolases-like"/>
    <property type="match status" value="1"/>
</dbReference>
<keyword evidence="7" id="KW-0812">Transmembrane</keyword>
<dbReference type="CDD" id="cd01992">
    <property type="entry name" value="TilS_N"/>
    <property type="match status" value="1"/>
</dbReference>
<keyword evidence="7" id="KW-0472">Membrane</keyword>
<dbReference type="Pfam" id="PF01171">
    <property type="entry name" value="ATP_bind_3"/>
    <property type="match status" value="1"/>
</dbReference>
<keyword evidence="2 6" id="KW-0819">tRNA processing</keyword>
<dbReference type="Gene3D" id="1.20.59.20">
    <property type="match status" value="1"/>
</dbReference>
<reference evidence="9" key="1">
    <citation type="journal article" date="2014" name="BMC Evol. Biol.">
        <title>Chloroplast phylogenomic analysis resolves deep-level relationships within the green algal class Trebouxiophyceae.</title>
        <authorList>
            <person name="Lemieux C."/>
            <person name="Otis C."/>
            <person name="Turmel M."/>
        </authorList>
    </citation>
    <scope>NUCLEOTIDE SEQUENCE</scope>
</reference>
<keyword evidence="1 6" id="KW-0436">Ligase</keyword>
<dbReference type="EMBL" id="KM462862">
    <property type="protein sequence ID" value="AIT93540.1"/>
    <property type="molecule type" value="Genomic_DNA"/>
</dbReference>
<evidence type="ECO:0000313" key="9">
    <source>
        <dbReference type="EMBL" id="AIT93540.1"/>
    </source>
</evidence>
<evidence type="ECO:0000256" key="1">
    <source>
        <dbReference type="ARBA" id="ARBA00022598"/>
    </source>
</evidence>
<geneLocation type="chloroplast" evidence="9"/>
<evidence type="ECO:0000256" key="4">
    <source>
        <dbReference type="ARBA" id="ARBA00022840"/>
    </source>
</evidence>
<feature type="binding site" evidence="6">
    <location>
        <begin position="35"/>
        <end position="40"/>
    </location>
    <ligand>
        <name>ATP</name>
        <dbReference type="ChEBI" id="CHEBI:30616"/>
    </ligand>
</feature>
<dbReference type="GO" id="GO:0032267">
    <property type="term" value="F:tRNA(Ile)-lysidine synthase activity"/>
    <property type="evidence" value="ECO:0007669"/>
    <property type="project" value="UniProtKB-EC"/>
</dbReference>
<keyword evidence="9" id="KW-0150">Chloroplast</keyword>
<dbReference type="InterPro" id="IPR011063">
    <property type="entry name" value="TilS/TtcA_N"/>
</dbReference>
<comment type="subcellular location">
    <subcellularLocation>
        <location evidence="6">Plastid</location>
        <location evidence="6">Chloroplast</location>
    </subcellularLocation>
</comment>
<evidence type="ECO:0000256" key="7">
    <source>
        <dbReference type="SAM" id="Phobius"/>
    </source>
</evidence>
<accession>A0A097KK36</accession>
<comment type="similarity">
    <text evidence="6">Belongs to the tRNA(Ile)-lysidine synthase family.</text>
</comment>
<protein>
    <recommendedName>
        <fullName evidence="6">tRNA(Ile)-lysidine synthase, chloroplastic</fullName>
        <ecNumber evidence="6">6.3.4.19</ecNumber>
    </recommendedName>
    <alternativeName>
        <fullName evidence="6">tRNA(Ile)-2-lysyl-cytidine synthase</fullName>
    </alternativeName>
    <alternativeName>
        <fullName evidence="6">tRNA(Ile)-lysidine synthetase</fullName>
    </alternativeName>
</protein>
<gene>
    <name evidence="9" type="primary">ycf62</name>
    <name evidence="6" type="synonym">tilS</name>
</gene>
<evidence type="ECO:0000256" key="3">
    <source>
        <dbReference type="ARBA" id="ARBA00022741"/>
    </source>
</evidence>
<evidence type="ECO:0000259" key="8">
    <source>
        <dbReference type="Pfam" id="PF01171"/>
    </source>
</evidence>
<comment type="catalytic activity">
    <reaction evidence="5 6">
        <text>cytidine(34) in tRNA(Ile2) + L-lysine + ATP = lysidine(34) in tRNA(Ile2) + AMP + diphosphate + H(+)</text>
        <dbReference type="Rhea" id="RHEA:43744"/>
        <dbReference type="Rhea" id="RHEA-COMP:10625"/>
        <dbReference type="Rhea" id="RHEA-COMP:10670"/>
        <dbReference type="ChEBI" id="CHEBI:15378"/>
        <dbReference type="ChEBI" id="CHEBI:30616"/>
        <dbReference type="ChEBI" id="CHEBI:32551"/>
        <dbReference type="ChEBI" id="CHEBI:33019"/>
        <dbReference type="ChEBI" id="CHEBI:82748"/>
        <dbReference type="ChEBI" id="CHEBI:83665"/>
        <dbReference type="ChEBI" id="CHEBI:456215"/>
        <dbReference type="EC" id="6.3.4.19"/>
    </reaction>
</comment>
<evidence type="ECO:0000256" key="2">
    <source>
        <dbReference type="ARBA" id="ARBA00022694"/>
    </source>
</evidence>
<feature type="transmembrane region" description="Helical" evidence="7">
    <location>
        <begin position="30"/>
        <end position="50"/>
    </location>
</feature>
<dbReference type="InterPro" id="IPR014729">
    <property type="entry name" value="Rossmann-like_a/b/a_fold"/>
</dbReference>
<evidence type="ECO:0000256" key="6">
    <source>
        <dbReference type="HAMAP-Rule" id="MF_01161"/>
    </source>
</evidence>
<feature type="domain" description="tRNA(Ile)-lysidine/2-thiocytidine synthase N-terminal" evidence="8">
    <location>
        <begin position="30"/>
        <end position="161"/>
    </location>
</feature>
<dbReference type="HAMAP" id="MF_01161">
    <property type="entry name" value="tRNA_Ile_lys_synt"/>
    <property type="match status" value="1"/>
</dbReference>
<proteinExistence type="inferred from homology"/>
<dbReference type="InterPro" id="IPR012795">
    <property type="entry name" value="tRNA_Ile_lys_synt_N"/>
</dbReference>
<dbReference type="AlphaFoldDB" id="A0A097KK36"/>
<dbReference type="GO" id="GO:0005524">
    <property type="term" value="F:ATP binding"/>
    <property type="evidence" value="ECO:0007669"/>
    <property type="project" value="UniProtKB-UniRule"/>
</dbReference>
<keyword evidence="9" id="KW-0934">Plastid</keyword>
<dbReference type="PANTHER" id="PTHR43033:SF1">
    <property type="entry name" value="TRNA(ILE)-LYSIDINE SYNTHASE-RELATED"/>
    <property type="match status" value="1"/>
</dbReference>
<dbReference type="Gene3D" id="3.40.50.620">
    <property type="entry name" value="HUPs"/>
    <property type="match status" value="1"/>
</dbReference>
<keyword evidence="4 6" id="KW-0067">ATP-binding</keyword>
<name>A0A097KK36_9CHLO</name>
<dbReference type="PANTHER" id="PTHR43033">
    <property type="entry name" value="TRNA(ILE)-LYSIDINE SYNTHASE-RELATED"/>
    <property type="match status" value="1"/>
</dbReference>
<comment type="domain">
    <text evidence="6">The N-terminal region contains the highly conserved SGGXDS motif, predicted to be a P-loop motif involved in ATP binding.</text>
</comment>
<keyword evidence="7" id="KW-1133">Transmembrane helix</keyword>
<organism evidence="9">
    <name type="scientific">Prasiolopsis wulf-kochii</name>
    <dbReference type="NCBI Taxonomy" id="3239232"/>
    <lineage>
        <taxon>Eukaryota</taxon>
        <taxon>Viridiplantae</taxon>
        <taxon>Chlorophyta</taxon>
        <taxon>core chlorophytes</taxon>
        <taxon>Trebouxiophyceae</taxon>
        <taxon>Prasiolales</taxon>
        <taxon>Prasiolaceae</taxon>
        <taxon>Prasiolopsis</taxon>
    </lineage>
</organism>
<feature type="transmembrane region" description="Helical" evidence="7">
    <location>
        <begin position="71"/>
        <end position="92"/>
    </location>
</feature>
<dbReference type="EC" id="6.3.4.19" evidence="6"/>
<dbReference type="InterPro" id="IPR012094">
    <property type="entry name" value="tRNA_Ile_lys_synt"/>
</dbReference>
<sequence>MSERQTVMNLLNTINANIDTENNIKTKESILIAVSGGQDSICLFFIFIQLKKQWHWSFGIIYCNHLWQKNSFFSGSLILKIAYMFTVSIYYVTTTDKIFSEKDSRKWRYTIFYRILAFYNYTIISSGHTESDKIETILFQFIRGGSLKSFVPLKTVKDFSSNSKFVKKTHIKTTFIYFKKNYVFFQAAFLAQVYRTFGFVSFSYPLGPFKPFFKQSNYRCYLVFHKNYSKILFLDCRKQTSTKKRRKSRTKNRIEYTYNKKFLWNMYFLLRPLTILGRFKIKKLVQYFSLPLYPDTSNKKKKYYRNRIRKELLPTLKFFFNPQIHTSFLQFSEILINEQSYLNLLCKRLLAEFYIVRKTKFTLDLTVFQKLPLTIQKKLVKTLIKDCTNTKISFSNIDKITKLVGKQQQFDKKITIKNQIKTNFVNSSRLRRHTHFTFKSKQQRGKLLEAPLKKLTRLKKSKKKRRFFLVSSEAKVGRPFWKHDYKTFWPFADLVFSEAKTKKIWGPIGRFGAAKQKRRFFLRKPNPAKSLFVRSLPYKVKSEAGLGSRVLRTQVVPTFGPKSSEARPFFLSLAKQNLKKNGVSLGPKRRGPKKVSSLGPKRNQINHKRVSSLGFFYRKCLGFQKNQIKHNGFEESVFARPTRKPIGLLWAKKRSFFFTVASLETKIGRTQKIFELCFQRNLGLQKFWAQLAVSGQRSRNDVFFLGNPSFCNEVTKTSRLWQTENKERFFLLLGKHASSLNKKDQLCVRWLASFFYIILFDVSHQTCQPNKILFFFLYVVKQPWIT</sequence>
<dbReference type="SUPFAM" id="SSF82829">
    <property type="entry name" value="MesJ substrate recognition domain-like"/>
    <property type="match status" value="1"/>
</dbReference>
<evidence type="ECO:0000256" key="5">
    <source>
        <dbReference type="ARBA" id="ARBA00048539"/>
    </source>
</evidence>
<comment type="function">
    <text evidence="6">Ligates lysine onto the cytidine present at position 34 of the AUA codon-specific tRNA(Ile) that contains the anticodon CAU, in an ATP-dependent manner. Cytidine is converted to lysidine, thus changing the amino acid specificity of the tRNA from methionine to isoleucine.</text>
</comment>